<protein>
    <submittedName>
        <fullName evidence="1">Excisionase</fullName>
    </submittedName>
</protein>
<dbReference type="InterPro" id="IPR009061">
    <property type="entry name" value="DNA-bd_dom_put_sf"/>
</dbReference>
<sequence>NYAKQNMFSPPAKKEGRFWRVREDAELVGTLTTPVVKKSDPVLLQRILNDGCQTT</sequence>
<reference evidence="1" key="1">
    <citation type="submission" date="2019-07" db="EMBL/GenBank/DDBJ databases">
        <title>Biological characteristics of mucoid Acinetobacter baumannii from a general hospital in China.</title>
        <authorList>
            <person name="Hua X."/>
            <person name="Yu Y."/>
        </authorList>
    </citation>
    <scope>NUCLEOTIDE SEQUENCE [LARGE SCALE GENOMIC DNA]</scope>
    <source>
        <strain evidence="1">N41</strain>
    </source>
</reference>
<dbReference type="SUPFAM" id="SSF46955">
    <property type="entry name" value="Putative DNA-binding domain"/>
    <property type="match status" value="1"/>
</dbReference>
<dbReference type="EMBL" id="VMBB01001159">
    <property type="protein sequence ID" value="MDR8263843.1"/>
    <property type="molecule type" value="Genomic_DNA"/>
</dbReference>
<accession>A0ABD5DGV3</accession>
<gene>
    <name evidence="1" type="ORF">FPK87_25830</name>
</gene>
<proteinExistence type="predicted"/>
<feature type="non-terminal residue" evidence="1">
    <location>
        <position position="1"/>
    </location>
</feature>
<dbReference type="AlphaFoldDB" id="A0ABD5DGV3"/>
<dbReference type="InterPro" id="IPR038137">
    <property type="entry name" value="Excisionase-like_sf"/>
</dbReference>
<evidence type="ECO:0000313" key="1">
    <source>
        <dbReference type="EMBL" id="MDR8263843.1"/>
    </source>
</evidence>
<comment type="caution">
    <text evidence="1">The sequence shown here is derived from an EMBL/GenBank/DDBJ whole genome shotgun (WGS) entry which is preliminary data.</text>
</comment>
<name>A0ABD5DGV3_ACIBA</name>
<organism evidence="1">
    <name type="scientific">Acinetobacter baumannii</name>
    <dbReference type="NCBI Taxonomy" id="470"/>
    <lineage>
        <taxon>Bacteria</taxon>
        <taxon>Pseudomonadati</taxon>
        <taxon>Pseudomonadota</taxon>
        <taxon>Gammaproteobacteria</taxon>
        <taxon>Moraxellales</taxon>
        <taxon>Moraxellaceae</taxon>
        <taxon>Acinetobacter</taxon>
        <taxon>Acinetobacter calcoaceticus/baumannii complex</taxon>
    </lineage>
</organism>
<dbReference type="Gene3D" id="1.10.1660.20">
    <property type="match status" value="1"/>
</dbReference>